<name>A0A4C1ZKH7_EUMVA</name>
<dbReference type="EMBL" id="BGZK01001886">
    <property type="protein sequence ID" value="GBP87802.1"/>
    <property type="molecule type" value="Genomic_DNA"/>
</dbReference>
<reference evidence="1 2" key="1">
    <citation type="journal article" date="2019" name="Commun. Biol.">
        <title>The bagworm genome reveals a unique fibroin gene that provides high tensile strength.</title>
        <authorList>
            <person name="Kono N."/>
            <person name="Nakamura H."/>
            <person name="Ohtoshi R."/>
            <person name="Tomita M."/>
            <person name="Numata K."/>
            <person name="Arakawa K."/>
        </authorList>
    </citation>
    <scope>NUCLEOTIDE SEQUENCE [LARGE SCALE GENOMIC DNA]</scope>
</reference>
<accession>A0A4C1ZKH7</accession>
<proteinExistence type="predicted"/>
<keyword evidence="2" id="KW-1185">Reference proteome</keyword>
<dbReference type="AlphaFoldDB" id="A0A4C1ZKH7"/>
<protein>
    <submittedName>
        <fullName evidence="1">Uncharacterized protein</fullName>
    </submittedName>
</protein>
<gene>
    <name evidence="1" type="ORF">EVAR_65865_1</name>
</gene>
<evidence type="ECO:0000313" key="2">
    <source>
        <dbReference type="Proteomes" id="UP000299102"/>
    </source>
</evidence>
<dbReference type="Proteomes" id="UP000299102">
    <property type="component" value="Unassembled WGS sequence"/>
</dbReference>
<evidence type="ECO:0000313" key="1">
    <source>
        <dbReference type="EMBL" id="GBP87802.1"/>
    </source>
</evidence>
<comment type="caution">
    <text evidence="1">The sequence shown here is derived from an EMBL/GenBank/DDBJ whole genome shotgun (WGS) entry which is preliminary data.</text>
</comment>
<organism evidence="1 2">
    <name type="scientific">Eumeta variegata</name>
    <name type="common">Bagworm moth</name>
    <name type="synonym">Eumeta japonica</name>
    <dbReference type="NCBI Taxonomy" id="151549"/>
    <lineage>
        <taxon>Eukaryota</taxon>
        <taxon>Metazoa</taxon>
        <taxon>Ecdysozoa</taxon>
        <taxon>Arthropoda</taxon>
        <taxon>Hexapoda</taxon>
        <taxon>Insecta</taxon>
        <taxon>Pterygota</taxon>
        <taxon>Neoptera</taxon>
        <taxon>Endopterygota</taxon>
        <taxon>Lepidoptera</taxon>
        <taxon>Glossata</taxon>
        <taxon>Ditrysia</taxon>
        <taxon>Tineoidea</taxon>
        <taxon>Psychidae</taxon>
        <taxon>Oiketicinae</taxon>
        <taxon>Eumeta</taxon>
    </lineage>
</organism>
<sequence length="219" mass="24736">MQLISICTAPSVTLLSLRSSRSASFIRVGHFYTVNCLNLLPGSLTSSRLIDAHNDIRSRKWPADDSFGDAIVFNDSATNNRQYRPHPIECQGYGCVRPTVVQSTLHTSFYGDDRDNISAERLVMETDKKEIYHQIWTSLRIDKAKRRLKSAVKILSTILEGGQVTRLPHAWFAEPRPSHNETFEIPLQKRNRARKALGHLKKKAVTGKRSVRRRAAGGV</sequence>